<sequence>MKISSTLAPLAVCAVRDAVSFHERLLQSETLRNRSDYEAYAVDLSVFLDEIAYQYQKIEARLGLPLDDFFDSDIPVLAYSSKSAPSPAEGKGISVSDPHALLMVSSVRDAILYRESLLPGETSPEKIRDQQEYLAQLAKLMEYVKDEYRKIESEVGVPLERILHTT</sequence>
<dbReference type="EMBL" id="BSOA01000048">
    <property type="protein sequence ID" value="GLQ90237.1"/>
    <property type="molecule type" value="Genomic_DNA"/>
</dbReference>
<organism evidence="1 2">
    <name type="scientific">Dyella flagellata</name>
    <dbReference type="NCBI Taxonomy" id="1867833"/>
    <lineage>
        <taxon>Bacteria</taxon>
        <taxon>Pseudomonadati</taxon>
        <taxon>Pseudomonadota</taxon>
        <taxon>Gammaproteobacteria</taxon>
        <taxon>Lysobacterales</taxon>
        <taxon>Rhodanobacteraceae</taxon>
        <taxon>Dyella</taxon>
    </lineage>
</organism>
<comment type="caution">
    <text evidence="1">The sequence shown here is derived from an EMBL/GenBank/DDBJ whole genome shotgun (WGS) entry which is preliminary data.</text>
</comment>
<evidence type="ECO:0000313" key="2">
    <source>
        <dbReference type="Proteomes" id="UP001156627"/>
    </source>
</evidence>
<dbReference type="RefSeq" id="WP_284333662.1">
    <property type="nucleotide sequence ID" value="NZ_BSOA01000048.1"/>
</dbReference>
<name>A0ABQ5XFX1_9GAMM</name>
<dbReference type="Proteomes" id="UP001156627">
    <property type="component" value="Unassembled WGS sequence"/>
</dbReference>
<proteinExistence type="predicted"/>
<evidence type="ECO:0000313" key="1">
    <source>
        <dbReference type="EMBL" id="GLQ90237.1"/>
    </source>
</evidence>
<protein>
    <submittedName>
        <fullName evidence="1">Uncharacterized protein</fullName>
    </submittedName>
</protein>
<reference evidence="2" key="1">
    <citation type="journal article" date="2019" name="Int. J. Syst. Evol. Microbiol.">
        <title>The Global Catalogue of Microorganisms (GCM) 10K type strain sequencing project: providing services to taxonomists for standard genome sequencing and annotation.</title>
        <authorList>
            <consortium name="The Broad Institute Genomics Platform"/>
            <consortium name="The Broad Institute Genome Sequencing Center for Infectious Disease"/>
            <person name="Wu L."/>
            <person name="Ma J."/>
        </authorList>
    </citation>
    <scope>NUCLEOTIDE SEQUENCE [LARGE SCALE GENOMIC DNA]</scope>
    <source>
        <strain evidence="2">NBRC 111981</strain>
    </source>
</reference>
<gene>
    <name evidence="1" type="ORF">GCM10007898_38120</name>
</gene>
<accession>A0ABQ5XFX1</accession>
<keyword evidence="2" id="KW-1185">Reference proteome</keyword>